<dbReference type="EMBL" id="JAHXCT010000005">
    <property type="protein sequence ID" value="MBW4769711.1"/>
    <property type="molecule type" value="Genomic_DNA"/>
</dbReference>
<dbReference type="Proteomes" id="UP000788426">
    <property type="component" value="Unassembled WGS sequence"/>
</dbReference>
<protein>
    <submittedName>
        <fullName evidence="2">T9SS type A sorting domain-containing protein</fullName>
    </submittedName>
</protein>
<organism evidence="2 3">
    <name type="scientific">Hoylesella nanceiensis</name>
    <dbReference type="NCBI Taxonomy" id="425941"/>
    <lineage>
        <taxon>Bacteria</taxon>
        <taxon>Pseudomonadati</taxon>
        <taxon>Bacteroidota</taxon>
        <taxon>Bacteroidia</taxon>
        <taxon>Bacteroidales</taxon>
        <taxon>Prevotellaceae</taxon>
        <taxon>Hoylesella</taxon>
    </lineage>
</organism>
<keyword evidence="3" id="KW-1185">Reference proteome</keyword>
<evidence type="ECO:0000313" key="2">
    <source>
        <dbReference type="EMBL" id="MBW4769711.1"/>
    </source>
</evidence>
<reference evidence="2 3" key="1">
    <citation type="submission" date="2021-07" db="EMBL/GenBank/DDBJ databases">
        <title>Genomic diversity and antimicrobial resistance of Prevotella spp. isolated from chronic lung disease airways.</title>
        <authorList>
            <person name="Webb K.A."/>
            <person name="Olagoke O.S."/>
            <person name="Baird T."/>
            <person name="Neill J."/>
            <person name="Pham A."/>
            <person name="Wells T.J."/>
            <person name="Ramsay K.A."/>
            <person name="Bell S.C."/>
            <person name="Sarovich D.S."/>
            <person name="Price E.P."/>
        </authorList>
    </citation>
    <scope>NUCLEOTIDE SEQUENCE [LARGE SCALE GENOMIC DNA]</scope>
    <source>
        <strain evidence="2 3">SCHI0011.S.12</strain>
    </source>
</reference>
<feature type="signal peptide" evidence="1">
    <location>
        <begin position="1"/>
        <end position="21"/>
    </location>
</feature>
<gene>
    <name evidence="2" type="ORF">KZO38_08055</name>
</gene>
<dbReference type="RefSeq" id="WP_219481720.1">
    <property type="nucleotide sequence ID" value="NZ_CALBAQ010000013.1"/>
</dbReference>
<name>A0ABS6YEU9_9BACT</name>
<evidence type="ECO:0000313" key="3">
    <source>
        <dbReference type="Proteomes" id="UP000788426"/>
    </source>
</evidence>
<comment type="caution">
    <text evidence="2">The sequence shown here is derived from an EMBL/GenBank/DDBJ whole genome shotgun (WGS) entry which is preliminary data.</text>
</comment>
<proteinExistence type="predicted"/>
<feature type="chain" id="PRO_5046937915" evidence="1">
    <location>
        <begin position="22"/>
        <end position="228"/>
    </location>
</feature>
<sequence length="228" mass="25195">MKKFYSISLLFLLCFMLQTKAQTANPDFKFVTTGGQEIENGATIKSNNAIDNPYGEGGKLIKESFIIDNLRKQDYIVYVQYTINKLEGTNVGVCFNGDCTAEEEVGTYQMDQQQLLSTDETKQVVDVDFAFETKGKASITVQLFYQSIFSSEGDPFTAGPKVTYEFTSETTGINATKAANIAYYNVFNLQGIQVLNKAASLSGLQAGTYIVQAYDNKGLVSTTKQIIR</sequence>
<evidence type="ECO:0000256" key="1">
    <source>
        <dbReference type="SAM" id="SignalP"/>
    </source>
</evidence>
<accession>A0ABS6YEU9</accession>
<keyword evidence="1" id="KW-0732">Signal</keyword>